<evidence type="ECO:0000259" key="2">
    <source>
        <dbReference type="Pfam" id="PF01368"/>
    </source>
</evidence>
<feature type="region of interest" description="Disordered" evidence="1">
    <location>
        <begin position="289"/>
        <end position="318"/>
    </location>
</feature>
<gene>
    <name evidence="3" type="ORF">US54_C0009G0013</name>
</gene>
<name>A0A0G0H5D7_9BACT</name>
<comment type="caution">
    <text evidence="3">The sequence shown here is derived from an EMBL/GenBank/DDBJ whole genome shotgun (WGS) entry which is preliminary data.</text>
</comment>
<protein>
    <submittedName>
        <fullName evidence="3">Phosphoesterase RecJ domain protein</fullName>
    </submittedName>
</protein>
<evidence type="ECO:0000256" key="1">
    <source>
        <dbReference type="SAM" id="MobiDB-lite"/>
    </source>
</evidence>
<dbReference type="Pfam" id="PF01368">
    <property type="entry name" value="DHH"/>
    <property type="match status" value="1"/>
</dbReference>
<dbReference type="InterPro" id="IPR001667">
    <property type="entry name" value="DDH_dom"/>
</dbReference>
<accession>A0A0G0H5D7</accession>
<reference evidence="3 4" key="1">
    <citation type="journal article" date="2015" name="Nature">
        <title>rRNA introns, odd ribosomes, and small enigmatic genomes across a large radiation of phyla.</title>
        <authorList>
            <person name="Brown C.T."/>
            <person name="Hug L.A."/>
            <person name="Thomas B.C."/>
            <person name="Sharon I."/>
            <person name="Castelle C.J."/>
            <person name="Singh A."/>
            <person name="Wilkins M.J."/>
            <person name="Williams K.H."/>
            <person name="Banfield J.F."/>
        </authorList>
    </citation>
    <scope>NUCLEOTIDE SEQUENCE [LARGE SCALE GENOMIC DNA]</scope>
</reference>
<organism evidence="3 4">
    <name type="scientific">Candidatus Roizmanbacteria bacterium GW2011_GWA2_37_7</name>
    <dbReference type="NCBI Taxonomy" id="1618481"/>
    <lineage>
        <taxon>Bacteria</taxon>
        <taxon>Candidatus Roizmaniibacteriota</taxon>
    </lineage>
</organism>
<dbReference type="InterPro" id="IPR038763">
    <property type="entry name" value="DHH_sf"/>
</dbReference>
<feature type="domain" description="DDH" evidence="2">
    <location>
        <begin position="38"/>
        <end position="219"/>
    </location>
</feature>
<proteinExistence type="predicted"/>
<dbReference type="Proteomes" id="UP000034471">
    <property type="component" value="Unassembled WGS sequence"/>
</dbReference>
<dbReference type="PANTHER" id="PTHR47618:SF1">
    <property type="entry name" value="BIFUNCTIONAL OLIGORIBONUCLEASE AND PAP PHOSPHATASE NRNA"/>
    <property type="match status" value="1"/>
</dbReference>
<dbReference type="SUPFAM" id="SSF64182">
    <property type="entry name" value="DHH phosphoesterases"/>
    <property type="match status" value="1"/>
</dbReference>
<dbReference type="InterPro" id="IPR051319">
    <property type="entry name" value="Oligoribo/pAp-PDE_c-di-AMP_PDE"/>
</dbReference>
<dbReference type="STRING" id="1618481.US54_C0009G0013"/>
<dbReference type="Gene3D" id="3.90.1640.10">
    <property type="entry name" value="inorganic pyrophosphatase (n-terminal core)"/>
    <property type="match status" value="1"/>
</dbReference>
<dbReference type="EMBL" id="LBTJ01000009">
    <property type="protein sequence ID" value="KKQ38493.1"/>
    <property type="molecule type" value="Genomic_DNA"/>
</dbReference>
<evidence type="ECO:0000313" key="4">
    <source>
        <dbReference type="Proteomes" id="UP000034471"/>
    </source>
</evidence>
<sequence>MMPQVHQPQDADKTIQQIKEHITKHGSGIVVLPAKATQDAIAAGTSLYMALTKLGKNVSLVASSSVQSDLIGADKIKTDLQTGGDNLVVSFPYQEGAIDKVDYNIQGERFNLVVVPREGHSRLQPDDVQFSYTGGKIDFIITVDAPNLNALGEIYQKNQRQFDGTTIINIDRHLINNAYGMINLILKSSSSTSELVLHVLEGLKVEIDKNIATNLYAGVATATNNFTAYSVNADTFEAVATLLRAGAVKKQMNVGTQFGQRPSYGNQFGAAPQMYQPQMQNQPQIFDQQDQFQQPQQGSFPSPTVSQQMPQQQSFEQQSKAVISIEQTPNNAEGKTNIKETPENFLKPKIFSGGGGLV</sequence>
<evidence type="ECO:0000313" key="3">
    <source>
        <dbReference type="EMBL" id="KKQ38493.1"/>
    </source>
</evidence>
<dbReference type="PANTHER" id="PTHR47618">
    <property type="entry name" value="BIFUNCTIONAL OLIGORIBONUCLEASE AND PAP PHOSPHATASE NRNA"/>
    <property type="match status" value="1"/>
</dbReference>
<dbReference type="AlphaFoldDB" id="A0A0G0H5D7"/>